<gene>
    <name evidence="1" type="ORF">AVEN_13280_1</name>
</gene>
<proteinExistence type="predicted"/>
<dbReference type="Proteomes" id="UP000499080">
    <property type="component" value="Unassembled WGS sequence"/>
</dbReference>
<dbReference type="AlphaFoldDB" id="A0A4Y2EY09"/>
<evidence type="ECO:0000313" key="1">
    <source>
        <dbReference type="EMBL" id="GBM32906.1"/>
    </source>
</evidence>
<accession>A0A4Y2EY09</accession>
<evidence type="ECO:0000313" key="2">
    <source>
        <dbReference type="Proteomes" id="UP000499080"/>
    </source>
</evidence>
<comment type="caution">
    <text evidence="1">The sequence shown here is derived from an EMBL/GenBank/DDBJ whole genome shotgun (WGS) entry which is preliminary data.</text>
</comment>
<keyword evidence="2" id="KW-1185">Reference proteome</keyword>
<name>A0A4Y2EY09_ARAVE</name>
<protein>
    <submittedName>
        <fullName evidence="1">Uncharacterized protein</fullName>
    </submittedName>
</protein>
<sequence>MDVNDIINLLMVKLVSNRFLTVLFSCFRNFVHNGSYFLDKRSVFAFSAADIMNNFSDMNFTLDPQETRLKLPHETDCLSLDASSIDTKEKKSFVRNLKDKKRQAVQTIHW</sequence>
<organism evidence="1 2">
    <name type="scientific">Araneus ventricosus</name>
    <name type="common">Orbweaver spider</name>
    <name type="synonym">Epeira ventricosa</name>
    <dbReference type="NCBI Taxonomy" id="182803"/>
    <lineage>
        <taxon>Eukaryota</taxon>
        <taxon>Metazoa</taxon>
        <taxon>Ecdysozoa</taxon>
        <taxon>Arthropoda</taxon>
        <taxon>Chelicerata</taxon>
        <taxon>Arachnida</taxon>
        <taxon>Araneae</taxon>
        <taxon>Araneomorphae</taxon>
        <taxon>Entelegynae</taxon>
        <taxon>Araneoidea</taxon>
        <taxon>Araneidae</taxon>
        <taxon>Araneus</taxon>
    </lineage>
</organism>
<dbReference type="EMBL" id="BGPR01000720">
    <property type="protein sequence ID" value="GBM32906.1"/>
    <property type="molecule type" value="Genomic_DNA"/>
</dbReference>
<reference evidence="1 2" key="1">
    <citation type="journal article" date="2019" name="Sci. Rep.">
        <title>Orb-weaving spider Araneus ventricosus genome elucidates the spidroin gene catalogue.</title>
        <authorList>
            <person name="Kono N."/>
            <person name="Nakamura H."/>
            <person name="Ohtoshi R."/>
            <person name="Moran D.A.P."/>
            <person name="Shinohara A."/>
            <person name="Yoshida Y."/>
            <person name="Fujiwara M."/>
            <person name="Mori M."/>
            <person name="Tomita M."/>
            <person name="Arakawa K."/>
        </authorList>
    </citation>
    <scope>NUCLEOTIDE SEQUENCE [LARGE SCALE GENOMIC DNA]</scope>
</reference>